<comment type="caution">
    <text evidence="2">The sequence shown here is derived from an EMBL/GenBank/DDBJ whole genome shotgun (WGS) entry which is preliminary data.</text>
</comment>
<sequence length="149" mass="16705">MYHSNNEDPRTIAKWAAAGCEAGASRSFVVTCHAKSIATHRDAAGFHTILRIEEGLRREIREELGHALQIGAVQPWTFRDDIRTKLYPDGSSEQIHMIYLIFDCEALNRDVTINEEFDAHAWVEPKDLGAYDLNAATRITLLAKGLLPS</sequence>
<keyword evidence="3" id="KW-1185">Reference proteome</keyword>
<protein>
    <submittedName>
        <fullName evidence="2">Nucleoside triphosphatase NudI</fullName>
        <ecNumber evidence="2">3.6.1.12</ecNumber>
        <ecNumber evidence="2">3.6.1.23</ecNumber>
    </submittedName>
</protein>
<organism evidence="2 3">
    <name type="scientific">Stenotrophomonas geniculata</name>
    <dbReference type="NCBI Taxonomy" id="86188"/>
    <lineage>
        <taxon>Bacteria</taxon>
        <taxon>Pseudomonadati</taxon>
        <taxon>Pseudomonadota</taxon>
        <taxon>Gammaproteobacteria</taxon>
        <taxon>Lysobacterales</taxon>
        <taxon>Lysobacteraceae</taxon>
        <taxon>Stenotrophomonas</taxon>
    </lineage>
</organism>
<evidence type="ECO:0000313" key="2">
    <source>
        <dbReference type="EMBL" id="MFC6068023.1"/>
    </source>
</evidence>
<dbReference type="EC" id="3.6.1.23" evidence="2"/>
<gene>
    <name evidence="2" type="primary">nudI</name>
    <name evidence="2" type="ORF">ACFLLB_00395</name>
</gene>
<dbReference type="EC" id="3.6.1.12" evidence="2"/>
<dbReference type="Pfam" id="PF00293">
    <property type="entry name" value="NUDIX"/>
    <property type="match status" value="1"/>
</dbReference>
<dbReference type="Proteomes" id="UP001596115">
    <property type="component" value="Unassembled WGS sequence"/>
</dbReference>
<dbReference type="EMBL" id="JBHRFL010000001">
    <property type="protein sequence ID" value="MFC6068023.1"/>
    <property type="molecule type" value="Genomic_DNA"/>
</dbReference>
<evidence type="ECO:0000259" key="1">
    <source>
        <dbReference type="Pfam" id="PF00293"/>
    </source>
</evidence>
<feature type="domain" description="Nudix hydrolase" evidence="1">
    <location>
        <begin position="52"/>
        <end position="133"/>
    </location>
</feature>
<proteinExistence type="predicted"/>
<dbReference type="GO" id="GO:0004170">
    <property type="term" value="F:dUTP diphosphatase activity"/>
    <property type="evidence" value="ECO:0007669"/>
    <property type="project" value="UniProtKB-EC"/>
</dbReference>
<dbReference type="NCBIfam" id="NF012016">
    <property type="entry name" value="PRK15472.1"/>
    <property type="match status" value="1"/>
</dbReference>
<dbReference type="GO" id="GO:0047840">
    <property type="term" value="F:dCTP diphosphatase activity"/>
    <property type="evidence" value="ECO:0007669"/>
    <property type="project" value="UniProtKB-EC"/>
</dbReference>
<dbReference type="SUPFAM" id="SSF55811">
    <property type="entry name" value="Nudix"/>
    <property type="match status" value="1"/>
</dbReference>
<dbReference type="InterPro" id="IPR000086">
    <property type="entry name" value="NUDIX_hydrolase_dom"/>
</dbReference>
<evidence type="ECO:0000313" key="3">
    <source>
        <dbReference type="Proteomes" id="UP001596115"/>
    </source>
</evidence>
<dbReference type="RefSeq" id="WP_239682771.1">
    <property type="nucleotide sequence ID" value="NZ_JBEFKR010000003.1"/>
</dbReference>
<dbReference type="Gene3D" id="3.90.79.10">
    <property type="entry name" value="Nucleoside Triphosphate Pyrophosphohydrolase"/>
    <property type="match status" value="1"/>
</dbReference>
<reference evidence="2 3" key="1">
    <citation type="submission" date="2024-09" db="EMBL/GenBank/DDBJ databases">
        <title>Whole genome analysis of Stenotrophomonas geniculata MK-1, and its biological control impact on peanut foliage fungus diseases.</title>
        <authorList>
            <person name="Ahsan T."/>
        </authorList>
    </citation>
    <scope>NUCLEOTIDE SEQUENCE [LARGE SCALE GENOMIC DNA]</scope>
    <source>
        <strain evidence="2 3">MK-1</strain>
    </source>
</reference>
<dbReference type="InterPro" id="IPR015797">
    <property type="entry name" value="NUDIX_hydrolase-like_dom_sf"/>
</dbReference>
<keyword evidence="2" id="KW-0378">Hydrolase</keyword>
<name>A0ABW1MWI1_9GAMM</name>
<accession>A0ABW1MWI1</accession>